<keyword evidence="2" id="KW-1185">Reference proteome</keyword>
<sequence length="78" mass="8263">MGPIAMLDLLNDANPLSDFQRDALRASIADMKAGRVSPAEDMLAEMRQILGAKQGCVADGAEPNSLLPLREKVPRSGG</sequence>
<name>A0A1U7CRS6_9BACT</name>
<dbReference type="Proteomes" id="UP000186309">
    <property type="component" value="Chromosome"/>
</dbReference>
<evidence type="ECO:0000313" key="2">
    <source>
        <dbReference type="Proteomes" id="UP000186309"/>
    </source>
</evidence>
<accession>A0A1U7CRS6</accession>
<dbReference type="KEGG" id="pbor:BSF38_03117"/>
<dbReference type="OrthoDB" id="7069202at2"/>
<dbReference type="RefSeq" id="WP_076347070.1">
    <property type="nucleotide sequence ID" value="NZ_CP019082.1"/>
</dbReference>
<evidence type="ECO:0000313" key="1">
    <source>
        <dbReference type="EMBL" id="APW61596.1"/>
    </source>
</evidence>
<organism evidence="1 2">
    <name type="scientific">Paludisphaera borealis</name>
    <dbReference type="NCBI Taxonomy" id="1387353"/>
    <lineage>
        <taxon>Bacteria</taxon>
        <taxon>Pseudomonadati</taxon>
        <taxon>Planctomycetota</taxon>
        <taxon>Planctomycetia</taxon>
        <taxon>Isosphaerales</taxon>
        <taxon>Isosphaeraceae</taxon>
        <taxon>Paludisphaera</taxon>
    </lineage>
</organism>
<reference evidence="2" key="1">
    <citation type="submission" date="2016-12" db="EMBL/GenBank/DDBJ databases">
        <title>Comparative genomics of four Isosphaeraceae planctomycetes: a common pool of plasmids and glycoside hydrolase genes.</title>
        <authorList>
            <person name="Ivanova A."/>
        </authorList>
    </citation>
    <scope>NUCLEOTIDE SEQUENCE [LARGE SCALE GENOMIC DNA]</scope>
    <source>
        <strain evidence="2">PX4</strain>
    </source>
</reference>
<dbReference type="EMBL" id="CP019082">
    <property type="protein sequence ID" value="APW61596.1"/>
    <property type="molecule type" value="Genomic_DNA"/>
</dbReference>
<dbReference type="AlphaFoldDB" id="A0A1U7CRS6"/>
<gene>
    <name evidence="1" type="ORF">BSF38_03117</name>
</gene>
<protein>
    <submittedName>
        <fullName evidence="1">Uncharacterized protein</fullName>
    </submittedName>
</protein>
<proteinExistence type="predicted"/>